<gene>
    <name evidence="1" type="ORF">NDU88_005940</name>
</gene>
<accession>A0AAV7LQH8</accession>
<comment type="caution">
    <text evidence="1">The sequence shown here is derived from an EMBL/GenBank/DDBJ whole genome shotgun (WGS) entry which is preliminary data.</text>
</comment>
<evidence type="ECO:0000313" key="2">
    <source>
        <dbReference type="Proteomes" id="UP001066276"/>
    </source>
</evidence>
<evidence type="ECO:0000313" key="1">
    <source>
        <dbReference type="EMBL" id="KAJ1092830.1"/>
    </source>
</evidence>
<name>A0AAV7LQH8_PLEWA</name>
<reference evidence="1" key="1">
    <citation type="journal article" date="2022" name="bioRxiv">
        <title>Sequencing and chromosome-scale assembly of the giantPleurodeles waltlgenome.</title>
        <authorList>
            <person name="Brown T."/>
            <person name="Elewa A."/>
            <person name="Iarovenko S."/>
            <person name="Subramanian E."/>
            <person name="Araus A.J."/>
            <person name="Petzold A."/>
            <person name="Susuki M."/>
            <person name="Suzuki K.-i.T."/>
            <person name="Hayashi T."/>
            <person name="Toyoda A."/>
            <person name="Oliveira C."/>
            <person name="Osipova E."/>
            <person name="Leigh N.D."/>
            <person name="Simon A."/>
            <person name="Yun M.H."/>
        </authorList>
    </citation>
    <scope>NUCLEOTIDE SEQUENCE</scope>
    <source>
        <strain evidence="1">20211129_DDA</strain>
        <tissue evidence="1">Liver</tissue>
    </source>
</reference>
<keyword evidence="2" id="KW-1185">Reference proteome</keyword>
<dbReference type="AlphaFoldDB" id="A0AAV7LQH8"/>
<dbReference type="EMBL" id="JANPWB010000015">
    <property type="protein sequence ID" value="KAJ1092830.1"/>
    <property type="molecule type" value="Genomic_DNA"/>
</dbReference>
<dbReference type="Proteomes" id="UP001066276">
    <property type="component" value="Chromosome 11"/>
</dbReference>
<sequence>MDALKFPLELGRCSHVMIVALVQSAANEGVGDRSSGFNGDPSEGLASMRRVLKHEDEMALTCWVIESDESSMKPRLRAWVVGVGADPRVAGHQEFSHAGRLEPKMMISVFSEFSLRWLASIQLAMA</sequence>
<organism evidence="1 2">
    <name type="scientific">Pleurodeles waltl</name>
    <name type="common">Iberian ribbed newt</name>
    <dbReference type="NCBI Taxonomy" id="8319"/>
    <lineage>
        <taxon>Eukaryota</taxon>
        <taxon>Metazoa</taxon>
        <taxon>Chordata</taxon>
        <taxon>Craniata</taxon>
        <taxon>Vertebrata</taxon>
        <taxon>Euteleostomi</taxon>
        <taxon>Amphibia</taxon>
        <taxon>Batrachia</taxon>
        <taxon>Caudata</taxon>
        <taxon>Salamandroidea</taxon>
        <taxon>Salamandridae</taxon>
        <taxon>Pleurodelinae</taxon>
        <taxon>Pleurodeles</taxon>
    </lineage>
</organism>
<proteinExistence type="predicted"/>
<protein>
    <submittedName>
        <fullName evidence="1">Uncharacterized protein</fullName>
    </submittedName>
</protein>